<protein>
    <recommendedName>
        <fullName evidence="4">PRTRC system protein E</fullName>
    </recommendedName>
</protein>
<dbReference type="Proteomes" id="UP001597463">
    <property type="component" value="Unassembled WGS sequence"/>
</dbReference>
<evidence type="ECO:0000256" key="1">
    <source>
        <dbReference type="SAM" id="Coils"/>
    </source>
</evidence>
<keyword evidence="3" id="KW-1185">Reference proteome</keyword>
<name>A0ABW5UTE1_9BURK</name>
<evidence type="ECO:0000313" key="2">
    <source>
        <dbReference type="EMBL" id="MFD2755707.1"/>
    </source>
</evidence>
<gene>
    <name evidence="2" type="ORF">ACFSW6_16655</name>
</gene>
<keyword evidence="1" id="KW-0175">Coiled coil</keyword>
<dbReference type="EMBL" id="JBHUMV010000007">
    <property type="protein sequence ID" value="MFD2755707.1"/>
    <property type="molecule type" value="Genomic_DNA"/>
</dbReference>
<proteinExistence type="predicted"/>
<dbReference type="RefSeq" id="WP_157082149.1">
    <property type="nucleotide sequence ID" value="NZ_BCNT01000017.1"/>
</dbReference>
<evidence type="ECO:0000313" key="3">
    <source>
        <dbReference type="Proteomes" id="UP001597463"/>
    </source>
</evidence>
<reference evidence="3" key="1">
    <citation type="journal article" date="2019" name="Int. J. Syst. Evol. Microbiol.">
        <title>The Global Catalogue of Microorganisms (GCM) 10K type strain sequencing project: providing services to taxonomists for standard genome sequencing and annotation.</title>
        <authorList>
            <consortium name="The Broad Institute Genomics Platform"/>
            <consortium name="The Broad Institute Genome Sequencing Center for Infectious Disease"/>
            <person name="Wu L."/>
            <person name="Ma J."/>
        </authorList>
    </citation>
    <scope>NUCLEOTIDE SEQUENCE [LARGE SCALE GENOMIC DNA]</scope>
    <source>
        <strain evidence="3">TISTR 1906</strain>
    </source>
</reference>
<feature type="coiled-coil region" evidence="1">
    <location>
        <begin position="99"/>
        <end position="153"/>
    </location>
</feature>
<accession>A0ABW5UTE1</accession>
<organism evidence="2 3">
    <name type="scientific">Comamonas terrae</name>
    <dbReference type="NCBI Taxonomy" id="673548"/>
    <lineage>
        <taxon>Bacteria</taxon>
        <taxon>Pseudomonadati</taxon>
        <taxon>Pseudomonadota</taxon>
        <taxon>Betaproteobacteria</taxon>
        <taxon>Burkholderiales</taxon>
        <taxon>Comamonadaceae</taxon>
        <taxon>Comamonas</taxon>
    </lineage>
</organism>
<comment type="caution">
    <text evidence="2">The sequence shown here is derived from an EMBL/GenBank/DDBJ whole genome shotgun (WGS) entry which is preliminary data.</text>
</comment>
<evidence type="ECO:0008006" key="4">
    <source>
        <dbReference type="Google" id="ProtNLM"/>
    </source>
</evidence>
<sequence>MSHTPPSLSQPESEPKELPRAKQLTELIGHTVKLVFEDTDLKGQPWWADAVIVTESGCFIALKADEDDVLPINPYKPQKLDAFVTARAMARHGFLGPDAEAAQKRAEELERIRELRESAQKSRATAVDNIRWAEQAEAKAAELEEELSKRTQDKGAQP</sequence>